<sequence length="245" mass="27875">MKQGGLIIASLVLMFTLVAVPVAAQSQHVNYETYIVDNFDSPDTEWTWIAAGSKFATKGYPVLKYFDGMPNAIRVTQADPEGQYKFLGMEVKFDRKGDNWVDIVPTKPGSDPEKPETYEIPFKGKVSRLDLWVWGAHYAYELQILVRDCNGRVHTVSFGLVNHEGWKNMSVNIPSSIQQAAPYLNGVQQMSFVAFRLRTRPTERVDSFYIFFDQFKALTDTYMDSYDGFELVGTKFSEENKESGK</sequence>
<gene>
    <name evidence="5" type="ORF">K7J14_00890</name>
</gene>
<dbReference type="InterPro" id="IPR006714">
    <property type="entry name" value="FlaA"/>
</dbReference>
<name>A0AAE3JHQ5_9SPIR</name>
<dbReference type="GO" id="GO:0055040">
    <property type="term" value="C:periplasmic flagellum"/>
    <property type="evidence" value="ECO:0007669"/>
    <property type="project" value="UniProtKB-SubCell"/>
</dbReference>
<protein>
    <submittedName>
        <fullName evidence="5">Flagellar filament outer layer protein FlaA</fullName>
    </submittedName>
</protein>
<keyword evidence="2" id="KW-0574">Periplasm</keyword>
<accession>A0AAE3JHQ5</accession>
<organism evidence="5 6">
    <name type="scientific">Teretinema zuelzerae</name>
    <dbReference type="NCBI Taxonomy" id="156"/>
    <lineage>
        <taxon>Bacteria</taxon>
        <taxon>Pseudomonadati</taxon>
        <taxon>Spirochaetota</taxon>
        <taxon>Spirochaetia</taxon>
        <taxon>Spirochaetales</taxon>
        <taxon>Treponemataceae</taxon>
        <taxon>Teretinema</taxon>
    </lineage>
</organism>
<evidence type="ECO:0000256" key="2">
    <source>
        <dbReference type="ARBA" id="ARBA00022764"/>
    </source>
</evidence>
<dbReference type="Pfam" id="PF04620">
    <property type="entry name" value="FlaA"/>
    <property type="match status" value="1"/>
</dbReference>
<comment type="caution">
    <text evidence="5">The sequence shown here is derived from an EMBL/GenBank/DDBJ whole genome shotgun (WGS) entry which is preliminary data.</text>
</comment>
<feature type="chain" id="PRO_5041921544" evidence="4">
    <location>
        <begin position="25"/>
        <end position="245"/>
    </location>
</feature>
<dbReference type="GO" id="GO:0071973">
    <property type="term" value="P:bacterial-type flagellum-dependent cell motility"/>
    <property type="evidence" value="ECO:0007669"/>
    <property type="project" value="InterPro"/>
</dbReference>
<dbReference type="RefSeq" id="WP_230752178.1">
    <property type="nucleotide sequence ID" value="NZ_JAINWA010000001.1"/>
</dbReference>
<proteinExistence type="predicted"/>
<evidence type="ECO:0000256" key="3">
    <source>
        <dbReference type="ARBA" id="ARBA00023143"/>
    </source>
</evidence>
<keyword evidence="6" id="KW-1185">Reference proteome</keyword>
<comment type="subcellular location">
    <subcellularLocation>
        <location evidence="1">Periplasmic flagellum</location>
    </subcellularLocation>
</comment>
<dbReference type="Proteomes" id="UP001198163">
    <property type="component" value="Unassembled WGS sequence"/>
</dbReference>
<evidence type="ECO:0000256" key="4">
    <source>
        <dbReference type="SAM" id="SignalP"/>
    </source>
</evidence>
<keyword evidence="3" id="KW-0975">Bacterial flagellum</keyword>
<reference evidence="5" key="1">
    <citation type="submission" date="2021-08" db="EMBL/GenBank/DDBJ databases">
        <title>Comparative analyses of Brucepasteria parasyntrophica and Teretinema zuelzerae.</title>
        <authorList>
            <person name="Song Y."/>
            <person name="Brune A."/>
        </authorList>
    </citation>
    <scope>NUCLEOTIDE SEQUENCE</scope>
    <source>
        <strain evidence="5">DSM 1903</strain>
    </source>
</reference>
<dbReference type="EMBL" id="JAINWA010000001">
    <property type="protein sequence ID" value="MCD1653263.1"/>
    <property type="molecule type" value="Genomic_DNA"/>
</dbReference>
<evidence type="ECO:0000256" key="1">
    <source>
        <dbReference type="ARBA" id="ARBA00004631"/>
    </source>
</evidence>
<evidence type="ECO:0000313" key="6">
    <source>
        <dbReference type="Proteomes" id="UP001198163"/>
    </source>
</evidence>
<keyword evidence="5" id="KW-0969">Cilium</keyword>
<evidence type="ECO:0000313" key="5">
    <source>
        <dbReference type="EMBL" id="MCD1653263.1"/>
    </source>
</evidence>
<dbReference type="AlphaFoldDB" id="A0AAE3JHQ5"/>
<keyword evidence="4" id="KW-0732">Signal</keyword>
<feature type="signal peptide" evidence="4">
    <location>
        <begin position="1"/>
        <end position="24"/>
    </location>
</feature>
<dbReference type="GO" id="GO:0030288">
    <property type="term" value="C:outer membrane-bounded periplasmic space"/>
    <property type="evidence" value="ECO:0007669"/>
    <property type="project" value="InterPro"/>
</dbReference>
<keyword evidence="5" id="KW-0282">Flagellum</keyword>
<keyword evidence="5" id="KW-0966">Cell projection</keyword>